<dbReference type="PANTHER" id="PTHR47245">
    <property type="entry name" value="PEPTIDYLPROLYL ISOMERASE"/>
    <property type="match status" value="1"/>
</dbReference>
<dbReference type="PANTHER" id="PTHR47245:SF2">
    <property type="entry name" value="PEPTIDYL-PROLYL CIS-TRANS ISOMERASE HP_0175-RELATED"/>
    <property type="match status" value="1"/>
</dbReference>
<evidence type="ECO:0000256" key="2">
    <source>
        <dbReference type="SAM" id="SignalP"/>
    </source>
</evidence>
<dbReference type="Pfam" id="PF00639">
    <property type="entry name" value="Rotamase"/>
    <property type="match status" value="1"/>
</dbReference>
<name>A0A0M2USS9_9BACT</name>
<feature type="chain" id="PRO_5005644053" evidence="2">
    <location>
        <begin position="23"/>
        <end position="309"/>
    </location>
</feature>
<feature type="signal peptide" evidence="2">
    <location>
        <begin position="1"/>
        <end position="22"/>
    </location>
</feature>
<dbReference type="AlphaFoldDB" id="A0A0M2USS9"/>
<dbReference type="GO" id="GO:0003755">
    <property type="term" value="F:peptidyl-prolyl cis-trans isomerase activity"/>
    <property type="evidence" value="ECO:0007669"/>
    <property type="project" value="UniProtKB-KW"/>
</dbReference>
<reference evidence="4 5" key="1">
    <citation type="journal article" date="2013" name="BMC Microbiol.">
        <title>Identification of the type II cytochrome c maturation pathway in anammox bacteria by comparative genomics.</title>
        <authorList>
            <person name="Ferousi C."/>
            <person name="Speth D.R."/>
            <person name="Reimann J."/>
            <person name="Op den Camp H.J."/>
            <person name="Allen J.W."/>
            <person name="Keltjens J.T."/>
            <person name="Jetten M.S."/>
        </authorList>
    </citation>
    <scope>NUCLEOTIDE SEQUENCE [LARGE SCALE GENOMIC DNA]</scope>
    <source>
        <strain evidence="4">RU1</strain>
    </source>
</reference>
<evidence type="ECO:0000259" key="3">
    <source>
        <dbReference type="PROSITE" id="PS50198"/>
    </source>
</evidence>
<keyword evidence="5" id="KW-1185">Reference proteome</keyword>
<gene>
    <name evidence="4" type="ORF">BROFUL_03255</name>
</gene>
<dbReference type="SUPFAM" id="SSF54534">
    <property type="entry name" value="FKBP-like"/>
    <property type="match status" value="1"/>
</dbReference>
<dbReference type="EMBL" id="LAQJ01000298">
    <property type="protein sequence ID" value="KKO18056.1"/>
    <property type="molecule type" value="Genomic_DNA"/>
</dbReference>
<organism evidence="4 5">
    <name type="scientific">Candidatus Brocadia fulgida</name>
    <dbReference type="NCBI Taxonomy" id="380242"/>
    <lineage>
        <taxon>Bacteria</taxon>
        <taxon>Pseudomonadati</taxon>
        <taxon>Planctomycetota</taxon>
        <taxon>Candidatus Brocadiia</taxon>
        <taxon>Candidatus Brocadiales</taxon>
        <taxon>Candidatus Brocadiaceae</taxon>
        <taxon>Candidatus Brocadia</taxon>
    </lineage>
</organism>
<keyword evidence="1" id="KW-0697">Rotamase</keyword>
<evidence type="ECO:0000313" key="5">
    <source>
        <dbReference type="Proteomes" id="UP000034954"/>
    </source>
</evidence>
<dbReference type="InterPro" id="IPR000297">
    <property type="entry name" value="PPIase_PpiC"/>
</dbReference>
<feature type="domain" description="PpiC" evidence="3">
    <location>
        <begin position="165"/>
        <end position="267"/>
    </location>
</feature>
<protein>
    <submittedName>
        <fullName evidence="4">Peptidyl-prolyl cis-trans isomerase</fullName>
    </submittedName>
</protein>
<dbReference type="PROSITE" id="PS50198">
    <property type="entry name" value="PPIC_PPIASE_2"/>
    <property type="match status" value="1"/>
</dbReference>
<dbReference type="InterPro" id="IPR050245">
    <property type="entry name" value="PrsA_foldase"/>
</dbReference>
<sequence length="309" mass="34592">MNKLAVPLIGLLLICLHLPVFSAEKEPPKDIIATVNGKPVTAEMVSGRMKNVTSRDTETFSAMKQEITDQIITDILIDEFIDKQGIIVAPEEIEREIGQIKNTVSGGQKGDSQSLERILSAIGSDIDEFKKSLKHSIALERFFHKKLTDTALKKYFEENKGVFNGEAVKVSHILIDTRDMKSEKEHAQALERIKNIKKEIDLGGAFEEIARKYSDCPTAQDGGNLGFIQRKENFAKAFLDTAFSLRVGQVSGPVQTEYGYHLIKVTEKKEGAPVRFDDVREKVRLEALDAEILKLLNQLRQEATIILNP</sequence>
<dbReference type="Pfam" id="PF13624">
    <property type="entry name" value="SurA_N_3"/>
    <property type="match status" value="1"/>
</dbReference>
<proteinExistence type="predicted"/>
<evidence type="ECO:0000313" key="4">
    <source>
        <dbReference type="EMBL" id="KKO18056.1"/>
    </source>
</evidence>
<dbReference type="InterPro" id="IPR027304">
    <property type="entry name" value="Trigger_fact/SurA_dom_sf"/>
</dbReference>
<dbReference type="Gene3D" id="3.10.50.40">
    <property type="match status" value="1"/>
</dbReference>
<dbReference type="Proteomes" id="UP000034954">
    <property type="component" value="Unassembled WGS sequence"/>
</dbReference>
<dbReference type="InterPro" id="IPR046357">
    <property type="entry name" value="PPIase_dom_sf"/>
</dbReference>
<accession>A0A0M2USS9</accession>
<keyword evidence="2" id="KW-0732">Signal</keyword>
<evidence type="ECO:0000256" key="1">
    <source>
        <dbReference type="PROSITE-ProRule" id="PRU00278"/>
    </source>
</evidence>
<dbReference type="SUPFAM" id="SSF109998">
    <property type="entry name" value="Triger factor/SurA peptide-binding domain-like"/>
    <property type="match status" value="1"/>
</dbReference>
<dbReference type="Gene3D" id="1.10.4030.10">
    <property type="entry name" value="Porin chaperone SurA, peptide-binding domain"/>
    <property type="match status" value="1"/>
</dbReference>
<comment type="caution">
    <text evidence="4">The sequence shown here is derived from an EMBL/GenBank/DDBJ whole genome shotgun (WGS) entry which is preliminary data.</text>
</comment>
<keyword evidence="1 4" id="KW-0413">Isomerase</keyword>